<feature type="transmembrane region" description="Helical" evidence="1">
    <location>
        <begin position="478"/>
        <end position="497"/>
    </location>
</feature>
<feature type="transmembrane region" description="Helical" evidence="1">
    <location>
        <begin position="577"/>
        <end position="602"/>
    </location>
</feature>
<protein>
    <submittedName>
        <fullName evidence="2">Uncharacterized protein</fullName>
    </submittedName>
</protein>
<proteinExistence type="predicted"/>
<feature type="transmembrane region" description="Helical" evidence="1">
    <location>
        <begin position="552"/>
        <end position="571"/>
    </location>
</feature>
<reference evidence="2 3" key="1">
    <citation type="submission" date="2019-03" db="EMBL/GenBank/DDBJ databases">
        <title>Subsurface microbial communities from deep shales in Ohio and West Virginia, USA.</title>
        <authorList>
            <person name="Wrighton K."/>
        </authorList>
    </citation>
    <scope>NUCLEOTIDE SEQUENCE [LARGE SCALE GENOMIC DNA]</scope>
    <source>
        <strain evidence="2 3">MSL 6dP</strain>
    </source>
</reference>
<accession>A0A4R8H9U8</accession>
<name>A0A4R8H9U8_9FIRM</name>
<feature type="transmembrane region" description="Helical" evidence="1">
    <location>
        <begin position="406"/>
        <end position="427"/>
    </location>
</feature>
<dbReference type="RefSeq" id="WP_134115601.1">
    <property type="nucleotide sequence ID" value="NZ_SOEG01000006.1"/>
</dbReference>
<feature type="transmembrane region" description="Helical" evidence="1">
    <location>
        <begin position="371"/>
        <end position="391"/>
    </location>
</feature>
<keyword evidence="1" id="KW-0812">Transmembrane</keyword>
<dbReference type="InterPro" id="IPR043748">
    <property type="entry name" value="DUF5693"/>
</dbReference>
<feature type="transmembrane region" description="Helical" evidence="1">
    <location>
        <begin position="529"/>
        <end position="545"/>
    </location>
</feature>
<evidence type="ECO:0000313" key="3">
    <source>
        <dbReference type="Proteomes" id="UP000295832"/>
    </source>
</evidence>
<dbReference type="Pfam" id="PF18949">
    <property type="entry name" value="DUF5693"/>
    <property type="match status" value="1"/>
</dbReference>
<comment type="caution">
    <text evidence="2">The sequence shown here is derived from an EMBL/GenBank/DDBJ whole genome shotgun (WGS) entry which is preliminary data.</text>
</comment>
<organism evidence="2 3">
    <name type="scientific">Orenia marismortui</name>
    <dbReference type="NCBI Taxonomy" id="46469"/>
    <lineage>
        <taxon>Bacteria</taxon>
        <taxon>Bacillati</taxon>
        <taxon>Bacillota</taxon>
        <taxon>Clostridia</taxon>
        <taxon>Halanaerobiales</taxon>
        <taxon>Halobacteroidaceae</taxon>
        <taxon>Orenia</taxon>
    </lineage>
</organism>
<keyword evidence="3" id="KW-1185">Reference proteome</keyword>
<evidence type="ECO:0000313" key="2">
    <source>
        <dbReference type="EMBL" id="TDX52458.1"/>
    </source>
</evidence>
<dbReference type="Proteomes" id="UP000295832">
    <property type="component" value="Unassembled WGS sequence"/>
</dbReference>
<keyword evidence="1" id="KW-1133">Transmembrane helix</keyword>
<keyword evidence="1" id="KW-0472">Membrane</keyword>
<dbReference type="EMBL" id="SOEG01000006">
    <property type="protein sequence ID" value="TDX52458.1"/>
    <property type="molecule type" value="Genomic_DNA"/>
</dbReference>
<evidence type="ECO:0000256" key="1">
    <source>
        <dbReference type="SAM" id="Phobius"/>
    </source>
</evidence>
<feature type="transmembrane region" description="Helical" evidence="1">
    <location>
        <begin position="323"/>
        <end position="340"/>
    </location>
</feature>
<gene>
    <name evidence="2" type="ORF">C7959_10621</name>
</gene>
<feature type="transmembrane region" description="Helical" evidence="1">
    <location>
        <begin position="439"/>
        <end position="457"/>
    </location>
</feature>
<dbReference type="AlphaFoldDB" id="A0A4R8H9U8"/>
<dbReference type="STRING" id="926561.GCA_000379025_00798"/>
<sequence>MRKLLIIIIILGLISSVYLIFDRYQVEMSNRVVELTIDYKLLKDFQQTEILTELKKIGVNSVAIYEQSLESLSSNNTISYYFGRELNFFANFLPKLEKVNNSDLYISGDNKFSNKLREVLISRFGEDRVLTQKDVLILSDFDKESLEEPLYFSEAEVKLINSLGFNLIPRISNNIDIKEFDELLANLPAVKEVIFNGESVLGFPNRIKETAEILKDREVKLGIIEAFIAKQQGVDKLAQMIDLKAIRVHSLQQAELAKLGIEATVNRYIRAVKERNVRNLYLKPFADRNKTLEFVKLLVKDLNEEGYQLGSAQGFKKLKPHKLAKFLVVISVVSIFSLILSLWSIRLFYLSFIIDMPIASLLYLLKPNQSLEIIALLIAIISPVLSFRYLINKIHDSGDILQSYKVFFKSTSITIIGVLLMLSLLVSDEYLLKVRYLRGIKLSFILPLILSFIYYLYYQYKNFRDLKDSIIKLLKRPLFLYDIVIIFVVVVVAIIYLSRTGNNPIIPVSNLELKFRELLEEVLVIRPRFKSFLFGHPLLILGIYLSNKKKGYLWINLLGLIGQINIINTFSHLHTPLLISTIRVLTAIVLGSAIGLLLIIIFDSILDRYNRLRGSDPL</sequence>